<comment type="caution">
    <text evidence="1">The sequence shown here is derived from an EMBL/GenBank/DDBJ whole genome shotgun (WGS) entry which is preliminary data.</text>
</comment>
<dbReference type="Gene3D" id="3.40.30.10">
    <property type="entry name" value="Glutaredoxin"/>
    <property type="match status" value="1"/>
</dbReference>
<sequence length="204" mass="22376">MLRWLIAPFSTLAVFPKALTGLSRGFGLACAALVLWLSLGGQPAALAGLTDDNYDGNIFALYAGNGSLVPPKVSLEQSLRYGKPAIVVIYVDDSSDCKKFASVISQLQAPYGRVTNFVPIMADAIPVKDSYEPNEPGYYFKDAVPQTLVFNAQGELVFNEVGIVPYEAIDDVMREVFDLLPRTESEELRRRPINEVNSELVPEQ</sequence>
<evidence type="ECO:0000313" key="2">
    <source>
        <dbReference type="Proteomes" id="UP001482513"/>
    </source>
</evidence>
<dbReference type="RefSeq" id="WP_190702530.1">
    <property type="nucleotide sequence ID" value="NZ_JAMPKX010000004.1"/>
</dbReference>
<dbReference type="EMBL" id="JAMPKX010000004">
    <property type="protein sequence ID" value="MEP0947497.1"/>
    <property type="molecule type" value="Genomic_DNA"/>
</dbReference>
<dbReference type="NCBIfam" id="NF038096">
    <property type="entry name" value="thylak_slr1796"/>
    <property type="match status" value="1"/>
</dbReference>
<dbReference type="Proteomes" id="UP001482513">
    <property type="component" value="Unassembled WGS sequence"/>
</dbReference>
<accession>A0ABV0K3Z1</accession>
<dbReference type="SUPFAM" id="SSF52833">
    <property type="entry name" value="Thioredoxin-like"/>
    <property type="match status" value="1"/>
</dbReference>
<keyword evidence="2" id="KW-1185">Reference proteome</keyword>
<reference evidence="1 2" key="1">
    <citation type="submission" date="2022-04" db="EMBL/GenBank/DDBJ databases">
        <title>Positive selection, recombination, and allopatry shape intraspecific diversity of widespread and dominant cyanobacteria.</title>
        <authorList>
            <person name="Wei J."/>
            <person name="Shu W."/>
            <person name="Hu C."/>
        </authorList>
    </citation>
    <scope>NUCLEOTIDE SEQUENCE [LARGE SCALE GENOMIC DNA]</scope>
    <source>
        <strain evidence="1 2">DQ-A4</strain>
    </source>
</reference>
<evidence type="ECO:0000313" key="1">
    <source>
        <dbReference type="EMBL" id="MEP0947497.1"/>
    </source>
</evidence>
<proteinExistence type="predicted"/>
<protein>
    <submittedName>
        <fullName evidence="1">Thylakoid membrane photosystem I accumulation factor</fullName>
    </submittedName>
</protein>
<gene>
    <name evidence="1" type="ORF">NC992_11495</name>
</gene>
<organism evidence="1 2">
    <name type="scientific">Leptolyngbya subtilissima DQ-A4</name>
    <dbReference type="NCBI Taxonomy" id="2933933"/>
    <lineage>
        <taxon>Bacteria</taxon>
        <taxon>Bacillati</taxon>
        <taxon>Cyanobacteriota</taxon>
        <taxon>Cyanophyceae</taxon>
        <taxon>Leptolyngbyales</taxon>
        <taxon>Leptolyngbyaceae</taxon>
        <taxon>Leptolyngbya group</taxon>
        <taxon>Leptolyngbya</taxon>
    </lineage>
</organism>
<dbReference type="InterPro" id="IPR048069">
    <property type="entry name" value="Thylak_slr1796"/>
</dbReference>
<name>A0ABV0K3Z1_9CYAN</name>
<dbReference type="InterPro" id="IPR036249">
    <property type="entry name" value="Thioredoxin-like_sf"/>
</dbReference>